<evidence type="ECO:0000313" key="1">
    <source>
        <dbReference type="EMBL" id="KKN96687.1"/>
    </source>
</evidence>
<name>A0A0F9VA88_9ZZZZ</name>
<dbReference type="EMBL" id="LAZR01000062">
    <property type="protein sequence ID" value="KKN96687.1"/>
    <property type="molecule type" value="Genomic_DNA"/>
</dbReference>
<proteinExistence type="predicted"/>
<dbReference type="AlphaFoldDB" id="A0A0F9VA88"/>
<sequence>MASDEAKRMVAMGAALCRKLGIDMKVVSFRTGPEHTEVMYDILDAVRGNPIAESFLDWLLSLAAKDFDEACATPDPDLEILDIPGDREEC</sequence>
<gene>
    <name evidence="1" type="ORF">LCGC14_0163310</name>
</gene>
<organism evidence="1">
    <name type="scientific">marine sediment metagenome</name>
    <dbReference type="NCBI Taxonomy" id="412755"/>
    <lineage>
        <taxon>unclassified sequences</taxon>
        <taxon>metagenomes</taxon>
        <taxon>ecological metagenomes</taxon>
    </lineage>
</organism>
<accession>A0A0F9VA88</accession>
<comment type="caution">
    <text evidence="1">The sequence shown here is derived from an EMBL/GenBank/DDBJ whole genome shotgun (WGS) entry which is preliminary data.</text>
</comment>
<protein>
    <submittedName>
        <fullName evidence="1">Uncharacterized protein</fullName>
    </submittedName>
</protein>
<reference evidence="1" key="1">
    <citation type="journal article" date="2015" name="Nature">
        <title>Complex archaea that bridge the gap between prokaryotes and eukaryotes.</title>
        <authorList>
            <person name="Spang A."/>
            <person name="Saw J.H."/>
            <person name="Jorgensen S.L."/>
            <person name="Zaremba-Niedzwiedzka K."/>
            <person name="Martijn J."/>
            <person name="Lind A.E."/>
            <person name="van Eijk R."/>
            <person name="Schleper C."/>
            <person name="Guy L."/>
            <person name="Ettema T.J."/>
        </authorList>
    </citation>
    <scope>NUCLEOTIDE SEQUENCE</scope>
</reference>